<comment type="cofactor">
    <cofactor evidence="2">
        <name>Zn(2+)</name>
        <dbReference type="ChEBI" id="CHEBI:29105"/>
    </cofactor>
</comment>
<dbReference type="InterPro" id="IPR015886">
    <property type="entry name" value="H2TH_FPG"/>
</dbReference>
<dbReference type="InterPro" id="IPR000214">
    <property type="entry name" value="Znf_DNA_glyclase/AP_lyase"/>
</dbReference>
<dbReference type="PANTHER" id="PTHR22993:SF9">
    <property type="entry name" value="FORMAMIDOPYRIMIDINE-DNA GLYCOSYLASE"/>
    <property type="match status" value="1"/>
</dbReference>
<keyword evidence="9" id="KW-0238">DNA-binding</keyword>
<evidence type="ECO:0000256" key="11">
    <source>
        <dbReference type="ARBA" id="ARBA00023239"/>
    </source>
</evidence>
<evidence type="ECO:0000256" key="9">
    <source>
        <dbReference type="ARBA" id="ARBA00023125"/>
    </source>
</evidence>
<evidence type="ECO:0000256" key="8">
    <source>
        <dbReference type="ARBA" id="ARBA00022833"/>
    </source>
</evidence>
<keyword evidence="7" id="KW-0378">Hydrolase</keyword>
<keyword evidence="8" id="KW-0862">Zinc</keyword>
<accession>A0A5S4UUW3</accession>
<evidence type="ECO:0000256" key="6">
    <source>
        <dbReference type="ARBA" id="ARBA00022771"/>
    </source>
</evidence>
<dbReference type="InterPro" id="IPR035937">
    <property type="entry name" value="FPG_N"/>
</dbReference>
<evidence type="ECO:0000313" key="18">
    <source>
        <dbReference type="Proteomes" id="UP000325243"/>
    </source>
</evidence>
<evidence type="ECO:0000259" key="16">
    <source>
        <dbReference type="PROSITE" id="PS51068"/>
    </source>
</evidence>
<evidence type="ECO:0000256" key="14">
    <source>
        <dbReference type="PROSITE-ProRule" id="PRU00391"/>
    </source>
</evidence>
<evidence type="ECO:0000256" key="12">
    <source>
        <dbReference type="ARBA" id="ARBA00023268"/>
    </source>
</evidence>
<dbReference type="GO" id="GO:0016829">
    <property type="term" value="F:lyase activity"/>
    <property type="evidence" value="ECO:0007669"/>
    <property type="project" value="UniProtKB-KW"/>
</dbReference>
<evidence type="ECO:0000256" key="13">
    <source>
        <dbReference type="ARBA" id="ARBA00023295"/>
    </source>
</evidence>
<keyword evidence="5" id="KW-0227">DNA damage</keyword>
<dbReference type="GO" id="GO:0034039">
    <property type="term" value="F:8-oxo-7,8-dihydroguanine DNA N-glycosylase activity"/>
    <property type="evidence" value="ECO:0007669"/>
    <property type="project" value="TreeGrafter"/>
</dbReference>
<gene>
    <name evidence="17" type="ORF">FYC51_14070</name>
</gene>
<dbReference type="Pfam" id="PF01149">
    <property type="entry name" value="Fapy_DNA_glyco"/>
    <property type="match status" value="1"/>
</dbReference>
<dbReference type="PANTHER" id="PTHR22993">
    <property type="entry name" value="FORMAMIDOPYRIMIDINE-DNA GLYCOSYLASE"/>
    <property type="match status" value="1"/>
</dbReference>
<keyword evidence="11" id="KW-0456">Lyase</keyword>
<dbReference type="GO" id="GO:0003684">
    <property type="term" value="F:damaged DNA binding"/>
    <property type="evidence" value="ECO:0007669"/>
    <property type="project" value="InterPro"/>
</dbReference>
<comment type="similarity">
    <text evidence="3">Belongs to the FPG family.</text>
</comment>
<dbReference type="SUPFAM" id="SSF57716">
    <property type="entry name" value="Glucocorticoid receptor-like (DNA-binding domain)"/>
    <property type="match status" value="1"/>
</dbReference>
<evidence type="ECO:0000313" key="17">
    <source>
        <dbReference type="EMBL" id="TYL50336.1"/>
    </source>
</evidence>
<organism evidence="17 18">
    <name type="scientific">Agromyces mariniharenae</name>
    <dbReference type="NCBI Taxonomy" id="2604423"/>
    <lineage>
        <taxon>Bacteria</taxon>
        <taxon>Bacillati</taxon>
        <taxon>Actinomycetota</taxon>
        <taxon>Actinomycetes</taxon>
        <taxon>Micrococcales</taxon>
        <taxon>Microbacteriaceae</taxon>
        <taxon>Agromyces</taxon>
    </lineage>
</organism>
<evidence type="ECO:0000256" key="7">
    <source>
        <dbReference type="ARBA" id="ARBA00022801"/>
    </source>
</evidence>
<reference evidence="17 18" key="1">
    <citation type="submission" date="2019-08" db="EMBL/GenBank/DDBJ databases">
        <authorList>
            <person name="Hu J."/>
        </authorList>
    </citation>
    <scope>NUCLEOTIDE SEQUENCE [LARGE SCALE GENOMIC DNA]</scope>
    <source>
        <strain evidence="17 18">NEAU-184</strain>
    </source>
</reference>
<dbReference type="PROSITE" id="PS51066">
    <property type="entry name" value="ZF_FPG_2"/>
    <property type="match status" value="1"/>
</dbReference>
<evidence type="ECO:0000256" key="5">
    <source>
        <dbReference type="ARBA" id="ARBA00022763"/>
    </source>
</evidence>
<dbReference type="Gene3D" id="1.10.8.50">
    <property type="match status" value="1"/>
</dbReference>
<dbReference type="SMART" id="SM01232">
    <property type="entry name" value="H2TH"/>
    <property type="match status" value="1"/>
</dbReference>
<dbReference type="Gene3D" id="3.20.190.10">
    <property type="entry name" value="MutM-like, N-terminal"/>
    <property type="match status" value="1"/>
</dbReference>
<dbReference type="RefSeq" id="WP_148734438.1">
    <property type="nucleotide sequence ID" value="NZ_VSSB01000002.1"/>
</dbReference>
<evidence type="ECO:0000256" key="10">
    <source>
        <dbReference type="ARBA" id="ARBA00023204"/>
    </source>
</evidence>
<dbReference type="Pfam" id="PF06827">
    <property type="entry name" value="zf-FPG_IleRS"/>
    <property type="match status" value="1"/>
</dbReference>
<keyword evidence="10" id="KW-0234">DNA repair</keyword>
<feature type="domain" description="FPG-type" evidence="15">
    <location>
        <begin position="248"/>
        <end position="282"/>
    </location>
</feature>
<dbReference type="SUPFAM" id="SSF46946">
    <property type="entry name" value="S13-like H2TH domain"/>
    <property type="match status" value="1"/>
</dbReference>
<evidence type="ECO:0000256" key="2">
    <source>
        <dbReference type="ARBA" id="ARBA00001947"/>
    </source>
</evidence>
<evidence type="ECO:0000259" key="15">
    <source>
        <dbReference type="PROSITE" id="PS51066"/>
    </source>
</evidence>
<dbReference type="SMART" id="SM00898">
    <property type="entry name" value="Fapy_DNA_glyco"/>
    <property type="match status" value="1"/>
</dbReference>
<dbReference type="InterPro" id="IPR010663">
    <property type="entry name" value="Znf_FPG/IleRS"/>
</dbReference>
<name>A0A5S4UUW3_9MICO</name>
<proteinExistence type="inferred from homology"/>
<feature type="domain" description="Formamidopyrimidine-DNA glycosylase catalytic" evidence="16">
    <location>
        <begin position="2"/>
        <end position="128"/>
    </location>
</feature>
<dbReference type="InterPro" id="IPR012319">
    <property type="entry name" value="FPG_cat"/>
</dbReference>
<comment type="caution">
    <text evidence="17">The sequence shown here is derived from an EMBL/GenBank/DDBJ whole genome shotgun (WGS) entry which is preliminary data.</text>
</comment>
<keyword evidence="6 14" id="KW-0863">Zinc-finger</keyword>
<dbReference type="Pfam" id="PF06831">
    <property type="entry name" value="H2TH"/>
    <property type="match status" value="1"/>
</dbReference>
<evidence type="ECO:0000256" key="4">
    <source>
        <dbReference type="ARBA" id="ARBA00022723"/>
    </source>
</evidence>
<dbReference type="GO" id="GO:0003906">
    <property type="term" value="F:DNA-(apurinic or apyrimidinic site) endonuclease activity"/>
    <property type="evidence" value="ECO:0007669"/>
    <property type="project" value="InterPro"/>
</dbReference>
<dbReference type="Proteomes" id="UP000325243">
    <property type="component" value="Unassembled WGS sequence"/>
</dbReference>
<dbReference type="AlphaFoldDB" id="A0A5S4UUW3"/>
<dbReference type="SUPFAM" id="SSF81624">
    <property type="entry name" value="N-terminal domain of MutM-like DNA repair proteins"/>
    <property type="match status" value="1"/>
</dbReference>
<keyword evidence="18" id="KW-1185">Reference proteome</keyword>
<keyword evidence="12" id="KW-0511">Multifunctional enzyme</keyword>
<dbReference type="InterPro" id="IPR010979">
    <property type="entry name" value="Ribosomal_uS13-like_H2TH"/>
</dbReference>
<sequence length="292" mass="30874">MPESPEVQALADDLGRRLAGHEIRGVDVLEFRVTKTRARPLESLVGRRVAGVTRRGKLLDVTLDDDAHFVVSLGRHGWARYGGAEASVTEASVTEAPNAESEPPPPALVSIEFDDGTTLELTDAGDWISLGGWVVDDPFEVPAVAKLGPDPADPDFTRADFDAGVVGRRKQVKAVLQEQESLAGIGNAYSDEILHAAQLSPVAHAASLGGDELDRLFASTVGVISEAVAARSGVPIDQLKAAKVAAMQVHGRTGEPCPRCGDEIRDFSFASTTAQYSATCQTGGEVLPLRKS</sequence>
<protein>
    <submittedName>
        <fullName evidence="17">Fpg/Nei family DNA glycosylase</fullName>
    </submittedName>
</protein>
<dbReference type="PROSITE" id="PS51068">
    <property type="entry name" value="FPG_CAT"/>
    <property type="match status" value="1"/>
</dbReference>
<keyword evidence="13" id="KW-0326">Glycosidase</keyword>
<evidence type="ECO:0000256" key="1">
    <source>
        <dbReference type="ARBA" id="ARBA00001668"/>
    </source>
</evidence>
<evidence type="ECO:0000256" key="3">
    <source>
        <dbReference type="ARBA" id="ARBA00009409"/>
    </source>
</evidence>
<keyword evidence="4" id="KW-0479">Metal-binding</keyword>
<dbReference type="GO" id="GO:0008270">
    <property type="term" value="F:zinc ion binding"/>
    <property type="evidence" value="ECO:0007669"/>
    <property type="project" value="UniProtKB-KW"/>
</dbReference>
<comment type="catalytic activity">
    <reaction evidence="1">
        <text>Hydrolysis of DNA containing ring-opened 7-methylguanine residues, releasing 2,6-diamino-4-hydroxy-5-(N-methyl)formamidopyrimidine.</text>
        <dbReference type="EC" id="3.2.2.23"/>
    </reaction>
</comment>
<dbReference type="EMBL" id="VSSB01000002">
    <property type="protein sequence ID" value="TYL50336.1"/>
    <property type="molecule type" value="Genomic_DNA"/>
</dbReference>
<dbReference type="GO" id="GO:0006284">
    <property type="term" value="P:base-excision repair"/>
    <property type="evidence" value="ECO:0007669"/>
    <property type="project" value="InterPro"/>
</dbReference>